<dbReference type="GO" id="GO:0031418">
    <property type="term" value="F:L-ascorbic acid binding"/>
    <property type="evidence" value="ECO:0007669"/>
    <property type="project" value="InterPro"/>
</dbReference>
<comment type="caution">
    <text evidence="8">The sequence shown here is derived from an EMBL/GenBank/DDBJ whole genome shotgun (WGS) entry which is preliminary data.</text>
</comment>
<evidence type="ECO:0000256" key="6">
    <source>
        <dbReference type="SAM" id="Phobius"/>
    </source>
</evidence>
<feature type="transmembrane region" description="Helical" evidence="6">
    <location>
        <begin position="7"/>
        <end position="24"/>
    </location>
</feature>
<keyword evidence="2" id="KW-0479">Metal-binding</keyword>
<dbReference type="InterPro" id="IPR006620">
    <property type="entry name" value="Pro_4_hyd_alph"/>
</dbReference>
<dbReference type="EMBL" id="CAJVRM010000158">
    <property type="protein sequence ID" value="CAG8975970.1"/>
    <property type="molecule type" value="Genomic_DNA"/>
</dbReference>
<keyword evidence="4" id="KW-0560">Oxidoreductase</keyword>
<proteinExistence type="predicted"/>
<evidence type="ECO:0000313" key="9">
    <source>
        <dbReference type="Proteomes" id="UP000701801"/>
    </source>
</evidence>
<dbReference type="PANTHER" id="PTHR10869">
    <property type="entry name" value="PROLYL 4-HYDROXYLASE ALPHA SUBUNIT"/>
    <property type="match status" value="1"/>
</dbReference>
<organism evidence="8 9">
    <name type="scientific">Hymenoscyphus albidus</name>
    <dbReference type="NCBI Taxonomy" id="595503"/>
    <lineage>
        <taxon>Eukaryota</taxon>
        <taxon>Fungi</taxon>
        <taxon>Dikarya</taxon>
        <taxon>Ascomycota</taxon>
        <taxon>Pezizomycotina</taxon>
        <taxon>Leotiomycetes</taxon>
        <taxon>Helotiales</taxon>
        <taxon>Helotiaceae</taxon>
        <taxon>Hymenoscyphus</taxon>
    </lineage>
</organism>
<dbReference type="InterPro" id="IPR045054">
    <property type="entry name" value="P4HA-like"/>
</dbReference>
<evidence type="ECO:0000256" key="3">
    <source>
        <dbReference type="ARBA" id="ARBA00022964"/>
    </source>
</evidence>
<name>A0A9N9LMU7_9HELO</name>
<evidence type="ECO:0000256" key="1">
    <source>
        <dbReference type="ARBA" id="ARBA00001961"/>
    </source>
</evidence>
<dbReference type="Proteomes" id="UP000701801">
    <property type="component" value="Unassembled WGS sequence"/>
</dbReference>
<gene>
    <name evidence="8" type="ORF">HYALB_00012305</name>
</gene>
<protein>
    <recommendedName>
        <fullName evidence="7">Prolyl 4-hydroxylase alpha subunit domain-containing protein</fullName>
    </recommendedName>
</protein>
<feature type="domain" description="Prolyl 4-hydroxylase alpha subunit" evidence="7">
    <location>
        <begin position="71"/>
        <end position="285"/>
    </location>
</feature>
<keyword evidence="5" id="KW-0408">Iron</keyword>
<dbReference type="PANTHER" id="PTHR10869:SF246">
    <property type="entry name" value="TRANSMEMBRANE PROLYL 4-HYDROXYLASE"/>
    <property type="match status" value="1"/>
</dbReference>
<evidence type="ECO:0000256" key="4">
    <source>
        <dbReference type="ARBA" id="ARBA00023002"/>
    </source>
</evidence>
<dbReference type="InterPro" id="IPR044862">
    <property type="entry name" value="Pro_4_hyd_alph_FE2OG_OXY"/>
</dbReference>
<keyword evidence="6" id="KW-1133">Transmembrane helix</keyword>
<keyword evidence="6" id="KW-0812">Transmembrane</keyword>
<evidence type="ECO:0000313" key="8">
    <source>
        <dbReference type="EMBL" id="CAG8975970.1"/>
    </source>
</evidence>
<comment type="cofactor">
    <cofactor evidence="1">
        <name>L-ascorbate</name>
        <dbReference type="ChEBI" id="CHEBI:38290"/>
    </cofactor>
</comment>
<evidence type="ECO:0000256" key="2">
    <source>
        <dbReference type="ARBA" id="ARBA00022723"/>
    </source>
</evidence>
<dbReference type="Gene3D" id="2.60.120.620">
    <property type="entry name" value="q2cbj1_9rhob like domain"/>
    <property type="match status" value="1"/>
</dbReference>
<reference evidence="8" key="1">
    <citation type="submission" date="2021-07" db="EMBL/GenBank/DDBJ databases">
        <authorList>
            <person name="Durling M."/>
        </authorList>
    </citation>
    <scope>NUCLEOTIDE SEQUENCE</scope>
</reference>
<keyword evidence="6" id="KW-0472">Membrane</keyword>
<evidence type="ECO:0000256" key="5">
    <source>
        <dbReference type="ARBA" id="ARBA00023004"/>
    </source>
</evidence>
<dbReference type="GO" id="GO:0005783">
    <property type="term" value="C:endoplasmic reticulum"/>
    <property type="evidence" value="ECO:0007669"/>
    <property type="project" value="TreeGrafter"/>
</dbReference>
<dbReference type="GO" id="GO:0004656">
    <property type="term" value="F:procollagen-proline 4-dioxygenase activity"/>
    <property type="evidence" value="ECO:0007669"/>
    <property type="project" value="TreeGrafter"/>
</dbReference>
<dbReference type="SMART" id="SM00702">
    <property type="entry name" value="P4Hc"/>
    <property type="match status" value="1"/>
</dbReference>
<dbReference type="AlphaFoldDB" id="A0A9N9LMU7"/>
<sequence>MVNLSQLGYLAAVIPFYVLIWVPLQNLIFGTGTPRPSDPSAAILNSTFIASDDPIECAPHAYQTFTLSHEPLIIYVEDFLSELESKHLVKISLIVHDSKSALANQDNQSSEDNYAPSTVSTGAETAVQKDIRFSEVALIERDDTVRCIEHRARAFQGWRPDLHIERLRTQRYGVGGHYKNHYDWSGASRAADRISTFMVYVDANCTGGGTNFPRIAMPSLEKGRWCDFLECKEGDSDRGVTFKPIKRNAIFWLNLAPDGRGYEETLHAGLPILTGMKVGLNIWSWGPARRT</sequence>
<dbReference type="Pfam" id="PF13640">
    <property type="entry name" value="2OG-FeII_Oxy_3"/>
    <property type="match status" value="1"/>
</dbReference>
<accession>A0A9N9LMU7</accession>
<evidence type="ECO:0000259" key="7">
    <source>
        <dbReference type="SMART" id="SM00702"/>
    </source>
</evidence>
<dbReference type="OrthoDB" id="420380at2759"/>
<keyword evidence="3" id="KW-0223">Dioxygenase</keyword>
<keyword evidence="9" id="KW-1185">Reference proteome</keyword>
<dbReference type="GO" id="GO:0005506">
    <property type="term" value="F:iron ion binding"/>
    <property type="evidence" value="ECO:0007669"/>
    <property type="project" value="InterPro"/>
</dbReference>